<evidence type="ECO:0000313" key="5">
    <source>
        <dbReference type="Proteomes" id="UP000178951"/>
    </source>
</evidence>
<dbReference type="NCBIfam" id="TIGR00621">
    <property type="entry name" value="ssb"/>
    <property type="match status" value="1"/>
</dbReference>
<evidence type="ECO:0000256" key="1">
    <source>
        <dbReference type="ARBA" id="ARBA00023125"/>
    </source>
</evidence>
<dbReference type="GO" id="GO:0003697">
    <property type="term" value="F:single-stranded DNA binding"/>
    <property type="evidence" value="ECO:0007669"/>
    <property type="project" value="UniProtKB-UniRule"/>
</dbReference>
<dbReference type="InterPro" id="IPR000424">
    <property type="entry name" value="Primosome_PriB/ssb"/>
</dbReference>
<dbReference type="InterPro" id="IPR011344">
    <property type="entry name" value="ssDNA-bd"/>
</dbReference>
<proteinExistence type="inferred from homology"/>
<dbReference type="GO" id="GO:0006260">
    <property type="term" value="P:DNA replication"/>
    <property type="evidence" value="ECO:0007669"/>
    <property type="project" value="InterPro"/>
</dbReference>
<dbReference type="Proteomes" id="UP000178951">
    <property type="component" value="Unassembled WGS sequence"/>
</dbReference>
<dbReference type="AlphaFoldDB" id="A0A1F4TQI1"/>
<gene>
    <name evidence="4" type="ORF">A2311_00325</name>
</gene>
<evidence type="ECO:0000313" key="4">
    <source>
        <dbReference type="EMBL" id="OGC34897.1"/>
    </source>
</evidence>
<organism evidence="4 5">
    <name type="scientific">candidate division WOR-1 bacterium RIFOXYB2_FULL_48_7</name>
    <dbReference type="NCBI Taxonomy" id="1802583"/>
    <lineage>
        <taxon>Bacteria</taxon>
        <taxon>Bacillati</taxon>
        <taxon>Saganbacteria</taxon>
    </lineage>
</organism>
<comment type="subunit">
    <text evidence="2">Homotetramer.</text>
</comment>
<dbReference type="SUPFAM" id="SSF50249">
    <property type="entry name" value="Nucleic acid-binding proteins"/>
    <property type="match status" value="1"/>
</dbReference>
<dbReference type="GO" id="GO:0009295">
    <property type="term" value="C:nucleoid"/>
    <property type="evidence" value="ECO:0007669"/>
    <property type="project" value="TreeGrafter"/>
</dbReference>
<name>A0A1F4TQI1_UNCSA</name>
<evidence type="ECO:0000256" key="2">
    <source>
        <dbReference type="HAMAP-Rule" id="MF_00984"/>
    </source>
</evidence>
<reference evidence="4 5" key="1">
    <citation type="journal article" date="2016" name="Nat. Commun.">
        <title>Thousands of microbial genomes shed light on interconnected biogeochemical processes in an aquifer system.</title>
        <authorList>
            <person name="Anantharaman K."/>
            <person name="Brown C.T."/>
            <person name="Hug L.A."/>
            <person name="Sharon I."/>
            <person name="Castelle C.J."/>
            <person name="Probst A.J."/>
            <person name="Thomas B.C."/>
            <person name="Singh A."/>
            <person name="Wilkins M.J."/>
            <person name="Karaoz U."/>
            <person name="Brodie E.L."/>
            <person name="Williams K.H."/>
            <person name="Hubbard S.S."/>
            <person name="Banfield J.F."/>
        </authorList>
    </citation>
    <scope>NUCLEOTIDE SEQUENCE [LARGE SCALE GENOMIC DNA]</scope>
</reference>
<dbReference type="EMBL" id="MEUF01000038">
    <property type="protein sequence ID" value="OGC34897.1"/>
    <property type="molecule type" value="Genomic_DNA"/>
</dbReference>
<comment type="caution">
    <text evidence="2">Lacks conserved residue(s) required for the propagation of feature annotation.</text>
</comment>
<keyword evidence="1 2" id="KW-0238">DNA-binding</keyword>
<dbReference type="Gene3D" id="2.40.50.140">
    <property type="entry name" value="Nucleic acid-binding proteins"/>
    <property type="match status" value="1"/>
</dbReference>
<sequence>MASLNRIVLVGQLTADPDSRSTVDGLAVTKFRLAVKRPQGEGASGTDFIDIVTWRQLAELGAQVLKKGKQVLVEGRIQNRSYDNQAGQRIWTTEIIASNLVPLDQAPVAINQDEEVVDDESLAGDLPF</sequence>
<dbReference type="PROSITE" id="PS50935">
    <property type="entry name" value="SSB"/>
    <property type="match status" value="1"/>
</dbReference>
<dbReference type="HAMAP" id="MF_00984">
    <property type="entry name" value="SSB"/>
    <property type="match status" value="1"/>
</dbReference>
<comment type="caution">
    <text evidence="4">The sequence shown here is derived from an EMBL/GenBank/DDBJ whole genome shotgun (WGS) entry which is preliminary data.</text>
</comment>
<dbReference type="Pfam" id="PF00436">
    <property type="entry name" value="SSB"/>
    <property type="match status" value="1"/>
</dbReference>
<dbReference type="CDD" id="cd04496">
    <property type="entry name" value="SSB_OBF"/>
    <property type="match status" value="1"/>
</dbReference>
<evidence type="ECO:0000256" key="3">
    <source>
        <dbReference type="RuleBase" id="RU000524"/>
    </source>
</evidence>
<protein>
    <recommendedName>
        <fullName evidence="2 3">Single-stranded DNA-binding protein</fullName>
        <shortName evidence="2">SSB</shortName>
    </recommendedName>
</protein>
<dbReference type="PANTHER" id="PTHR10302">
    <property type="entry name" value="SINGLE-STRANDED DNA-BINDING PROTEIN"/>
    <property type="match status" value="1"/>
</dbReference>
<dbReference type="PANTHER" id="PTHR10302:SF27">
    <property type="entry name" value="SINGLE-STRANDED DNA-BINDING PROTEIN"/>
    <property type="match status" value="1"/>
</dbReference>
<dbReference type="STRING" id="1802583.A2311_00325"/>
<dbReference type="InterPro" id="IPR012340">
    <property type="entry name" value="NA-bd_OB-fold"/>
</dbReference>
<accession>A0A1F4TQI1</accession>